<keyword evidence="3" id="KW-0804">Transcription</keyword>
<proteinExistence type="predicted"/>
<protein>
    <submittedName>
        <fullName evidence="7">Transcriptional regulator, RpiR family</fullName>
    </submittedName>
</protein>
<keyword evidence="1" id="KW-0805">Transcription regulation</keyword>
<reference evidence="7 8" key="1">
    <citation type="submission" date="2013-02" db="EMBL/GenBank/DDBJ databases">
        <authorList>
            <person name="Genoscope - CEA"/>
        </authorList>
    </citation>
    <scope>NUCLEOTIDE SEQUENCE [LARGE SCALE GENOMIC DNA]</scope>
    <source>
        <strain evidence="7 8">STM 2683</strain>
    </source>
</reference>
<evidence type="ECO:0000256" key="3">
    <source>
        <dbReference type="ARBA" id="ARBA00023163"/>
    </source>
</evidence>
<dbReference type="AlphaFoldDB" id="M5ENR0"/>
<dbReference type="Proteomes" id="UP000012062">
    <property type="component" value="Unassembled WGS sequence"/>
</dbReference>
<dbReference type="eggNOG" id="COG1737">
    <property type="taxonomic scope" value="Bacteria"/>
</dbReference>
<dbReference type="STRING" id="1297569.MESS2_300062"/>
<dbReference type="InterPro" id="IPR009057">
    <property type="entry name" value="Homeodomain-like_sf"/>
</dbReference>
<dbReference type="Pfam" id="PF01418">
    <property type="entry name" value="HTH_6"/>
    <property type="match status" value="1"/>
</dbReference>
<feature type="compositionally biased region" description="Polar residues" evidence="4">
    <location>
        <begin position="295"/>
        <end position="315"/>
    </location>
</feature>
<keyword evidence="2" id="KW-0238">DNA-binding</keyword>
<comment type="caution">
    <text evidence="7">The sequence shown here is derived from an EMBL/GenBank/DDBJ whole genome shotgun (WGS) entry which is preliminary data.</text>
</comment>
<evidence type="ECO:0000313" key="8">
    <source>
        <dbReference type="Proteomes" id="UP000012062"/>
    </source>
</evidence>
<feature type="region of interest" description="Disordered" evidence="4">
    <location>
        <begin position="279"/>
        <end position="315"/>
    </location>
</feature>
<dbReference type="PANTHER" id="PTHR30514:SF18">
    <property type="entry name" value="RPIR-FAMILY TRANSCRIPTIONAL REGULATOR"/>
    <property type="match status" value="1"/>
</dbReference>
<evidence type="ECO:0000256" key="2">
    <source>
        <dbReference type="ARBA" id="ARBA00023125"/>
    </source>
</evidence>
<feature type="domain" description="SIS" evidence="6">
    <location>
        <begin position="124"/>
        <end position="267"/>
    </location>
</feature>
<dbReference type="PROSITE" id="PS51071">
    <property type="entry name" value="HTH_RPIR"/>
    <property type="match status" value="1"/>
</dbReference>
<evidence type="ECO:0000256" key="4">
    <source>
        <dbReference type="SAM" id="MobiDB-lite"/>
    </source>
</evidence>
<evidence type="ECO:0000259" key="5">
    <source>
        <dbReference type="PROSITE" id="PS51071"/>
    </source>
</evidence>
<name>M5ENR0_9HYPH</name>
<dbReference type="RefSeq" id="WP_008875277.1">
    <property type="nucleotide sequence ID" value="NZ_CAUM01000096.1"/>
</dbReference>
<dbReference type="GO" id="GO:0003677">
    <property type="term" value="F:DNA binding"/>
    <property type="evidence" value="ECO:0007669"/>
    <property type="project" value="UniProtKB-KW"/>
</dbReference>
<evidence type="ECO:0000313" key="7">
    <source>
        <dbReference type="EMBL" id="CCV06344.1"/>
    </source>
</evidence>
<dbReference type="InterPro" id="IPR047640">
    <property type="entry name" value="RpiR-like"/>
</dbReference>
<dbReference type="GO" id="GO:1901135">
    <property type="term" value="P:carbohydrate derivative metabolic process"/>
    <property type="evidence" value="ECO:0007669"/>
    <property type="project" value="InterPro"/>
</dbReference>
<dbReference type="PROSITE" id="PS51464">
    <property type="entry name" value="SIS"/>
    <property type="match status" value="1"/>
</dbReference>
<dbReference type="EMBL" id="CAUM01000096">
    <property type="protein sequence ID" value="CCV06344.1"/>
    <property type="molecule type" value="Genomic_DNA"/>
</dbReference>
<dbReference type="InterPro" id="IPR000281">
    <property type="entry name" value="HTH_RpiR"/>
</dbReference>
<dbReference type="InterPro" id="IPR036388">
    <property type="entry name" value="WH-like_DNA-bd_sf"/>
</dbReference>
<dbReference type="GO" id="GO:0097367">
    <property type="term" value="F:carbohydrate derivative binding"/>
    <property type="evidence" value="ECO:0007669"/>
    <property type="project" value="InterPro"/>
</dbReference>
<organism evidence="7 8">
    <name type="scientific">Mesorhizobium metallidurans STM 2683</name>
    <dbReference type="NCBI Taxonomy" id="1297569"/>
    <lineage>
        <taxon>Bacteria</taxon>
        <taxon>Pseudomonadati</taxon>
        <taxon>Pseudomonadota</taxon>
        <taxon>Alphaproteobacteria</taxon>
        <taxon>Hyphomicrobiales</taxon>
        <taxon>Phyllobacteriaceae</taxon>
        <taxon>Mesorhizobium</taxon>
    </lineage>
</organism>
<evidence type="ECO:0000259" key="6">
    <source>
        <dbReference type="PROSITE" id="PS51464"/>
    </source>
</evidence>
<evidence type="ECO:0000256" key="1">
    <source>
        <dbReference type="ARBA" id="ARBA00023015"/>
    </source>
</evidence>
<dbReference type="InterPro" id="IPR001347">
    <property type="entry name" value="SIS_dom"/>
</dbReference>
<keyword evidence="8" id="KW-1185">Reference proteome</keyword>
<dbReference type="Pfam" id="PF01380">
    <property type="entry name" value="SIS"/>
    <property type="match status" value="1"/>
</dbReference>
<dbReference type="PANTHER" id="PTHR30514">
    <property type="entry name" value="GLUCOKINASE"/>
    <property type="match status" value="1"/>
</dbReference>
<dbReference type="OrthoDB" id="3574600at2"/>
<gene>
    <name evidence="7" type="ORF">MESS2_300062</name>
</gene>
<dbReference type="GO" id="GO:0003700">
    <property type="term" value="F:DNA-binding transcription factor activity"/>
    <property type="evidence" value="ECO:0007669"/>
    <property type="project" value="InterPro"/>
</dbReference>
<sequence length="315" mass="34289">MAIRDVLMRQDLALTPSEEKIVRLLLTDYPTSGLGTASALARRAGVSDPTVVRLVVKLGYEGFPDFQAKLLAEVEARLHSPLLMMEAKRPSGAEDSAILAYLGSVGEALAKSVSLTPLQSYDRAARLLMETKGEVALLGGRFSRHVASMFAGYLLQFRPGVRDIGTLSAQAFDTLADLGRRDVLVVFDYRRYQFDVIEYARQAAARDVHIVLFTDQWLSPIADLAEVTIVSPLEVASPYDTLAPAIAQMEALVAHIISTLSEAAHERIERLEEIRHANAVTLDSAEENGARSTPGPKTTQAKSTQAKSANQDQKA</sequence>
<accession>M5ENR0</accession>
<dbReference type="InterPro" id="IPR035472">
    <property type="entry name" value="RpiR-like_SIS"/>
</dbReference>
<dbReference type="Gene3D" id="1.10.10.10">
    <property type="entry name" value="Winged helix-like DNA-binding domain superfamily/Winged helix DNA-binding domain"/>
    <property type="match status" value="1"/>
</dbReference>
<dbReference type="CDD" id="cd05013">
    <property type="entry name" value="SIS_RpiR"/>
    <property type="match status" value="1"/>
</dbReference>
<dbReference type="Gene3D" id="3.40.50.10490">
    <property type="entry name" value="Glucose-6-phosphate isomerase like protein, domain 1"/>
    <property type="match status" value="1"/>
</dbReference>
<dbReference type="SUPFAM" id="SSF53697">
    <property type="entry name" value="SIS domain"/>
    <property type="match status" value="1"/>
</dbReference>
<feature type="domain" description="HTH rpiR-type" evidence="5">
    <location>
        <begin position="1"/>
        <end position="77"/>
    </location>
</feature>
<dbReference type="InterPro" id="IPR046348">
    <property type="entry name" value="SIS_dom_sf"/>
</dbReference>
<dbReference type="SUPFAM" id="SSF46689">
    <property type="entry name" value="Homeodomain-like"/>
    <property type="match status" value="1"/>
</dbReference>